<keyword evidence="2" id="KW-1185">Reference proteome</keyword>
<name>A0ABR7GIN5_9FIRM</name>
<organism evidence="1 2">
    <name type="scientific">Roseburia lenta</name>
    <dbReference type="NCBI Taxonomy" id="2763061"/>
    <lineage>
        <taxon>Bacteria</taxon>
        <taxon>Bacillati</taxon>
        <taxon>Bacillota</taxon>
        <taxon>Clostridia</taxon>
        <taxon>Lachnospirales</taxon>
        <taxon>Lachnospiraceae</taxon>
        <taxon>Roseburia</taxon>
    </lineage>
</organism>
<reference evidence="1 2" key="1">
    <citation type="submission" date="2020-08" db="EMBL/GenBank/DDBJ databases">
        <title>Genome public.</title>
        <authorList>
            <person name="Liu C."/>
            <person name="Sun Q."/>
        </authorList>
    </citation>
    <scope>NUCLEOTIDE SEQUENCE [LARGE SCALE GENOMIC DNA]</scope>
    <source>
        <strain evidence="1 2">NSJ-9</strain>
    </source>
</reference>
<dbReference type="RefSeq" id="WP_118281927.1">
    <property type="nucleotide sequence ID" value="NZ_JACOPG010000004.1"/>
</dbReference>
<dbReference type="Proteomes" id="UP000643810">
    <property type="component" value="Unassembled WGS sequence"/>
</dbReference>
<proteinExistence type="predicted"/>
<gene>
    <name evidence="1" type="ORF">H8R94_11075</name>
</gene>
<dbReference type="SUPFAM" id="SSF55594">
    <property type="entry name" value="HPr-like"/>
    <property type="match status" value="1"/>
</dbReference>
<sequence length="74" mass="8274">MELKVMLKDEKEVQEFVQAASVCPEAIDLKSGAIYLDAKSLLGVMSMGMKREMRVLCSKYDPTFVQAVRKFAVA</sequence>
<comment type="caution">
    <text evidence="1">The sequence shown here is derived from an EMBL/GenBank/DDBJ whole genome shotgun (WGS) entry which is preliminary data.</text>
</comment>
<protein>
    <submittedName>
        <fullName evidence="1">HPr family phosphocarrier protein</fullName>
    </submittedName>
</protein>
<dbReference type="InterPro" id="IPR035895">
    <property type="entry name" value="HPr-like_sf"/>
</dbReference>
<evidence type="ECO:0000313" key="1">
    <source>
        <dbReference type="EMBL" id="MBC5687137.1"/>
    </source>
</evidence>
<accession>A0ABR7GIN5</accession>
<dbReference type="EMBL" id="JACOPG010000004">
    <property type="protein sequence ID" value="MBC5687137.1"/>
    <property type="molecule type" value="Genomic_DNA"/>
</dbReference>
<evidence type="ECO:0000313" key="2">
    <source>
        <dbReference type="Proteomes" id="UP000643810"/>
    </source>
</evidence>
<dbReference type="Gene3D" id="3.30.1340.10">
    <property type="entry name" value="HPr-like"/>
    <property type="match status" value="1"/>
</dbReference>